<dbReference type="Proteomes" id="UP000655044">
    <property type="component" value="Unassembled WGS sequence"/>
</dbReference>
<evidence type="ECO:0000313" key="2">
    <source>
        <dbReference type="EMBL" id="GIH89019.1"/>
    </source>
</evidence>
<evidence type="ECO:0000313" key="3">
    <source>
        <dbReference type="Proteomes" id="UP000655044"/>
    </source>
</evidence>
<reference evidence="2" key="1">
    <citation type="submission" date="2021-01" db="EMBL/GenBank/DDBJ databases">
        <title>Whole genome shotgun sequence of Planobispora rosea NBRC 15558.</title>
        <authorList>
            <person name="Komaki H."/>
            <person name="Tamura T."/>
        </authorList>
    </citation>
    <scope>NUCLEOTIDE SEQUENCE</scope>
    <source>
        <strain evidence="2">NBRC 15558</strain>
    </source>
</reference>
<evidence type="ECO:0000256" key="1">
    <source>
        <dbReference type="SAM" id="MobiDB-lite"/>
    </source>
</evidence>
<feature type="region of interest" description="Disordered" evidence="1">
    <location>
        <begin position="36"/>
        <end position="81"/>
    </location>
</feature>
<gene>
    <name evidence="2" type="ORF">Pro02_74270</name>
</gene>
<feature type="compositionally biased region" description="Basic and acidic residues" evidence="1">
    <location>
        <begin position="53"/>
        <end position="64"/>
    </location>
</feature>
<organism evidence="2 3">
    <name type="scientific">Planobispora rosea</name>
    <dbReference type="NCBI Taxonomy" id="35762"/>
    <lineage>
        <taxon>Bacteria</taxon>
        <taxon>Bacillati</taxon>
        <taxon>Actinomycetota</taxon>
        <taxon>Actinomycetes</taxon>
        <taxon>Streptosporangiales</taxon>
        <taxon>Streptosporangiaceae</taxon>
        <taxon>Planobispora</taxon>
    </lineage>
</organism>
<accession>A0A8J3SC16</accession>
<keyword evidence="3" id="KW-1185">Reference proteome</keyword>
<sequence>MTASPLRPHDDSRIAWARITDAGTFVTRWLRRAGTPACRRKDAASADEDEAAEDVRGDADRDSAGTRAAPPGGVATAGRQGEIAAPMVIREVSARRGVSTGTW</sequence>
<comment type="caution">
    <text evidence="2">The sequence shown here is derived from an EMBL/GenBank/DDBJ whole genome shotgun (WGS) entry which is preliminary data.</text>
</comment>
<dbReference type="AlphaFoldDB" id="A0A8J3SC16"/>
<dbReference type="EMBL" id="BOOI01000099">
    <property type="protein sequence ID" value="GIH89019.1"/>
    <property type="molecule type" value="Genomic_DNA"/>
</dbReference>
<protein>
    <submittedName>
        <fullName evidence="2">Uncharacterized protein</fullName>
    </submittedName>
</protein>
<proteinExistence type="predicted"/>
<name>A0A8J3SC16_PLARO</name>